<feature type="transmembrane region" description="Helical" evidence="6">
    <location>
        <begin position="289"/>
        <end position="306"/>
    </location>
</feature>
<dbReference type="CDD" id="cd17335">
    <property type="entry name" value="MFS_MFSD6"/>
    <property type="match status" value="1"/>
</dbReference>
<dbReference type="SUPFAM" id="SSF103473">
    <property type="entry name" value="MFS general substrate transporter"/>
    <property type="match status" value="1"/>
</dbReference>
<feature type="transmembrane region" description="Helical" evidence="6">
    <location>
        <begin position="318"/>
        <end position="336"/>
    </location>
</feature>
<feature type="transmembrane region" description="Helical" evidence="6">
    <location>
        <begin position="44"/>
        <end position="66"/>
    </location>
</feature>
<feature type="transmembrane region" description="Helical" evidence="6">
    <location>
        <begin position="408"/>
        <end position="426"/>
    </location>
</feature>
<dbReference type="AlphaFoldDB" id="A0A9N9XPQ0"/>
<comment type="subcellular location">
    <subcellularLocation>
        <location evidence="1">Membrane</location>
        <topology evidence="1">Multi-pass membrane protein</topology>
    </subcellularLocation>
</comment>
<feature type="transmembrane region" description="Helical" evidence="6">
    <location>
        <begin position="499"/>
        <end position="519"/>
    </location>
</feature>
<dbReference type="Gene3D" id="1.20.1250.20">
    <property type="entry name" value="MFS general substrate transporter like domains"/>
    <property type="match status" value="3"/>
</dbReference>
<dbReference type="InterPro" id="IPR051717">
    <property type="entry name" value="MFS_MFSD6"/>
</dbReference>
<feature type="transmembrane region" description="Helical" evidence="6">
    <location>
        <begin position="78"/>
        <end position="96"/>
    </location>
</feature>
<feature type="transmembrane region" description="Helical" evidence="6">
    <location>
        <begin position="531"/>
        <end position="550"/>
    </location>
</feature>
<feature type="transmembrane region" description="Helical" evidence="6">
    <location>
        <begin position="438"/>
        <end position="456"/>
    </location>
</feature>
<evidence type="ECO:0000313" key="9">
    <source>
        <dbReference type="Proteomes" id="UP001153712"/>
    </source>
</evidence>
<feature type="domain" description="Major facilitator superfamily associated" evidence="7">
    <location>
        <begin position="14"/>
        <end position="530"/>
    </location>
</feature>
<dbReference type="EMBL" id="OU900095">
    <property type="protein sequence ID" value="CAG9859600.1"/>
    <property type="molecule type" value="Genomic_DNA"/>
</dbReference>
<reference evidence="8" key="1">
    <citation type="submission" date="2022-01" db="EMBL/GenBank/DDBJ databases">
        <authorList>
            <person name="King R."/>
        </authorList>
    </citation>
    <scope>NUCLEOTIDE SEQUENCE</scope>
</reference>
<evidence type="ECO:0000256" key="5">
    <source>
        <dbReference type="ARBA" id="ARBA00023136"/>
    </source>
</evidence>
<feature type="transmembrane region" description="Helical" evidence="6">
    <location>
        <begin position="248"/>
        <end position="277"/>
    </location>
</feature>
<evidence type="ECO:0000256" key="4">
    <source>
        <dbReference type="ARBA" id="ARBA00022989"/>
    </source>
</evidence>
<feature type="transmembrane region" description="Helical" evidence="6">
    <location>
        <begin position="357"/>
        <end position="388"/>
    </location>
</feature>
<evidence type="ECO:0000256" key="2">
    <source>
        <dbReference type="ARBA" id="ARBA00005241"/>
    </source>
</evidence>
<keyword evidence="4 6" id="KW-1133">Transmembrane helix</keyword>
<evidence type="ECO:0000256" key="1">
    <source>
        <dbReference type="ARBA" id="ARBA00004141"/>
    </source>
</evidence>
<evidence type="ECO:0000256" key="3">
    <source>
        <dbReference type="ARBA" id="ARBA00022692"/>
    </source>
</evidence>
<dbReference type="PANTHER" id="PTHR16172">
    <property type="entry name" value="MAJOR FACILITATOR SUPERFAMILY DOMAIN-CONTAINING PROTEIN 6-LIKE"/>
    <property type="match status" value="1"/>
</dbReference>
<feature type="transmembrane region" description="Helical" evidence="6">
    <location>
        <begin position="20"/>
        <end position="38"/>
    </location>
</feature>
<keyword evidence="3 6" id="KW-0812">Transmembrane</keyword>
<evidence type="ECO:0000259" key="7">
    <source>
        <dbReference type="Pfam" id="PF12832"/>
    </source>
</evidence>
<protein>
    <recommendedName>
        <fullName evidence="7">Major facilitator superfamily associated domain-containing protein</fullName>
    </recommendedName>
</protein>
<proteinExistence type="inferred from homology"/>
<evidence type="ECO:0000313" key="8">
    <source>
        <dbReference type="EMBL" id="CAG9859600.1"/>
    </source>
</evidence>
<feature type="transmembrane region" description="Helical" evidence="6">
    <location>
        <begin position="468"/>
        <end position="487"/>
    </location>
</feature>
<dbReference type="Pfam" id="PF12832">
    <property type="entry name" value="MFS_1_like"/>
    <property type="match status" value="1"/>
</dbReference>
<organism evidence="8 9">
    <name type="scientific">Phyllotreta striolata</name>
    <name type="common">Striped flea beetle</name>
    <name type="synonym">Crioceris striolata</name>
    <dbReference type="NCBI Taxonomy" id="444603"/>
    <lineage>
        <taxon>Eukaryota</taxon>
        <taxon>Metazoa</taxon>
        <taxon>Ecdysozoa</taxon>
        <taxon>Arthropoda</taxon>
        <taxon>Hexapoda</taxon>
        <taxon>Insecta</taxon>
        <taxon>Pterygota</taxon>
        <taxon>Neoptera</taxon>
        <taxon>Endopterygota</taxon>
        <taxon>Coleoptera</taxon>
        <taxon>Polyphaga</taxon>
        <taxon>Cucujiformia</taxon>
        <taxon>Chrysomeloidea</taxon>
        <taxon>Chrysomelidae</taxon>
        <taxon>Galerucinae</taxon>
        <taxon>Alticini</taxon>
        <taxon>Phyllotreta</taxon>
    </lineage>
</organism>
<keyword evidence="5 6" id="KW-0472">Membrane</keyword>
<accession>A0A9N9XPQ0</accession>
<dbReference type="InterPro" id="IPR024989">
    <property type="entry name" value="MFS_assoc_dom"/>
</dbReference>
<dbReference type="OrthoDB" id="515887at2759"/>
<name>A0A9N9XPQ0_PHYSR</name>
<dbReference type="InterPro" id="IPR036259">
    <property type="entry name" value="MFS_trans_sf"/>
</dbReference>
<dbReference type="PANTHER" id="PTHR16172:SF30">
    <property type="entry name" value="SUGAR BABY, ISOFORM C"/>
    <property type="match status" value="1"/>
</dbReference>
<dbReference type="GO" id="GO:0016020">
    <property type="term" value="C:membrane"/>
    <property type="evidence" value="ECO:0007669"/>
    <property type="project" value="UniProtKB-SubCell"/>
</dbReference>
<comment type="similarity">
    <text evidence="2">Belongs to the major facilitator superfamily. MFSD6 family.</text>
</comment>
<sequence length="584" mass="64378">MVAMQHLEINKKLLPLKAHYLLWNAGIGPVTPYLTSYIRQLGFSSIIVGVIYTIIPICGMLAKPVLGSIADRFHCQKLLFLFLQLLTAAAFLGVFFSPKVDVSRQANLTCYDNNLVLKESTTIKNCSLDDIRKENGFGSCKLKCRVDDDLAGIFCNDFKIDEFCHNHPISLSFSATISKGKTTLIDSSVILSIHNITLANGTTYDPICPKNNAPFSSRCDIDCADDQIQSAIPEGAIEDDKVTGMYQFWILLIFMIFAWVGQAACVSIGDAICFELLGDKPERYGYQRMWGSFGWGVVSALTGFLIDFISKGAADKNYSIAFYTAAAILALDFAVSTQIKYDQKRITADIFRDVGRLLLNIRVLIFLVWCLAVGMCTGLVWQFLFWLVEDLAGQRGCSGMENVKTLEGLIQGVHTVFGEAPFFFISGRIIKRMGHVNTMSLVLFGIGVRFCLLSVIKDPWYFLPVELLNGISFGLFFACMASYASIIAPVGTEATMQGLIGAVFEGVGVSVGSSIAGSLYSKHGGAITFRIYGIGCFVLCFVHVIVQYLLRVSGSQDIKYKVPKDALRKISLVDEKELTLLCKQ</sequence>
<evidence type="ECO:0000256" key="6">
    <source>
        <dbReference type="SAM" id="Phobius"/>
    </source>
</evidence>
<keyword evidence="9" id="KW-1185">Reference proteome</keyword>
<gene>
    <name evidence="8" type="ORF">PHYEVI_LOCUS5974</name>
</gene>
<dbReference type="Proteomes" id="UP001153712">
    <property type="component" value="Chromosome 2"/>
</dbReference>